<dbReference type="SUPFAM" id="SSF51182">
    <property type="entry name" value="RmlC-like cupins"/>
    <property type="match status" value="1"/>
</dbReference>
<dbReference type="Gene3D" id="2.60.120.10">
    <property type="entry name" value="Jelly Rolls"/>
    <property type="match status" value="1"/>
</dbReference>
<dbReference type="Pfam" id="PF05995">
    <property type="entry name" value="CDO_I"/>
    <property type="match status" value="1"/>
</dbReference>
<comment type="caution">
    <text evidence="6">The sequence shown here is derived from an EMBL/GenBank/DDBJ whole genome shotgun (WGS) entry which is preliminary data.</text>
</comment>
<evidence type="ECO:0000313" key="6">
    <source>
        <dbReference type="EMBL" id="MDH7637747.1"/>
    </source>
</evidence>
<evidence type="ECO:0000256" key="5">
    <source>
        <dbReference type="ARBA" id="ARBA00023004"/>
    </source>
</evidence>
<evidence type="ECO:0000256" key="2">
    <source>
        <dbReference type="ARBA" id="ARBA00022723"/>
    </source>
</evidence>
<keyword evidence="2" id="KW-0479">Metal-binding</keyword>
<dbReference type="RefSeq" id="WP_281043089.1">
    <property type="nucleotide sequence ID" value="NZ_JARYGZ010000001.1"/>
</dbReference>
<dbReference type="CDD" id="cd10548">
    <property type="entry name" value="cupin_CDO"/>
    <property type="match status" value="1"/>
</dbReference>
<reference evidence="6" key="1">
    <citation type="submission" date="2023-04" db="EMBL/GenBank/DDBJ databases">
        <title>Sphingomonas sp. MAHUQ-71 isolated from rice field.</title>
        <authorList>
            <person name="Huq M.A."/>
        </authorList>
    </citation>
    <scope>NUCLEOTIDE SEQUENCE</scope>
    <source>
        <strain evidence="6">MAHUQ-71</strain>
    </source>
</reference>
<dbReference type="Gene3D" id="1.20.5.440">
    <property type="entry name" value="ATP synthase delta/epsilon subunit, C-terminal domain"/>
    <property type="match status" value="1"/>
</dbReference>
<protein>
    <submittedName>
        <fullName evidence="6">Cysteine dioxygenase</fullName>
    </submittedName>
</protein>
<dbReference type="InterPro" id="IPR014710">
    <property type="entry name" value="RmlC-like_jellyroll"/>
</dbReference>
<name>A0ABT6MXM8_9SPHN</name>
<keyword evidence="7" id="KW-1185">Reference proteome</keyword>
<dbReference type="PANTHER" id="PTHR12918">
    <property type="entry name" value="CYSTEINE DIOXYGENASE"/>
    <property type="match status" value="1"/>
</dbReference>
<evidence type="ECO:0000256" key="4">
    <source>
        <dbReference type="ARBA" id="ARBA00023002"/>
    </source>
</evidence>
<evidence type="ECO:0000256" key="3">
    <source>
        <dbReference type="ARBA" id="ARBA00022964"/>
    </source>
</evidence>
<proteinExistence type="inferred from homology"/>
<dbReference type="InterPro" id="IPR011051">
    <property type="entry name" value="RmlC_Cupin_sf"/>
</dbReference>
<sequence length="183" mass="19929">MSDALARCVRGFEALLGEAIDEAEILDRGRGLLADLIGRDDWLPESHARPDPVRYRQYLLHRDAAARFSIVSFVWGPGQATPIHDHTVWGLVGVLRGAEVSERFAETESGLHWLASDRLEAGEVAAVSPRIGDIHRVANAHADRVSISIHVYGADIGAVERHVFDAAGNTKSFISGYADLEPA</sequence>
<dbReference type="Proteomes" id="UP001160625">
    <property type="component" value="Unassembled WGS sequence"/>
</dbReference>
<dbReference type="EMBL" id="JARYGZ010000001">
    <property type="protein sequence ID" value="MDH7637747.1"/>
    <property type="molecule type" value="Genomic_DNA"/>
</dbReference>
<evidence type="ECO:0000313" key="7">
    <source>
        <dbReference type="Proteomes" id="UP001160625"/>
    </source>
</evidence>
<keyword evidence="3 6" id="KW-0223">Dioxygenase</keyword>
<dbReference type="GO" id="GO:0051213">
    <property type="term" value="F:dioxygenase activity"/>
    <property type="evidence" value="ECO:0007669"/>
    <property type="project" value="UniProtKB-KW"/>
</dbReference>
<keyword evidence="5" id="KW-0408">Iron</keyword>
<comment type="similarity">
    <text evidence="1">Belongs to the cysteine dioxygenase family.</text>
</comment>
<dbReference type="PANTHER" id="PTHR12918:SF1">
    <property type="entry name" value="CYSTEINE DIOXYGENASE TYPE 1"/>
    <property type="match status" value="1"/>
</dbReference>
<keyword evidence="4" id="KW-0560">Oxidoreductase</keyword>
<dbReference type="InterPro" id="IPR010300">
    <property type="entry name" value="CDO_1"/>
</dbReference>
<evidence type="ECO:0000256" key="1">
    <source>
        <dbReference type="ARBA" id="ARBA00006622"/>
    </source>
</evidence>
<accession>A0ABT6MXM8</accession>
<organism evidence="6 7">
    <name type="scientific">Sphingomonas oryzagri</name>
    <dbReference type="NCBI Taxonomy" id="3042314"/>
    <lineage>
        <taxon>Bacteria</taxon>
        <taxon>Pseudomonadati</taxon>
        <taxon>Pseudomonadota</taxon>
        <taxon>Alphaproteobacteria</taxon>
        <taxon>Sphingomonadales</taxon>
        <taxon>Sphingomonadaceae</taxon>
        <taxon>Sphingomonas</taxon>
    </lineage>
</organism>
<gene>
    <name evidence="6" type="ORF">QGN17_03290</name>
</gene>